<dbReference type="InterPro" id="IPR000246">
    <property type="entry name" value="Peptidase_T2"/>
</dbReference>
<evidence type="ECO:0000256" key="4">
    <source>
        <dbReference type="ARBA" id="ARBA00022670"/>
    </source>
</evidence>
<dbReference type="Pfam" id="PF01112">
    <property type="entry name" value="Asparaginase_2"/>
    <property type="match status" value="1"/>
</dbReference>
<dbReference type="InterPro" id="IPR033844">
    <property type="entry name" value="ASRGL1_meta"/>
</dbReference>
<reference evidence="12 13" key="1">
    <citation type="submission" date="2015-08" db="EMBL/GenBank/DDBJ databases">
        <authorList>
            <person name="Babu N.S."/>
            <person name="Beckwith C.J."/>
            <person name="Beseler K.G."/>
            <person name="Brison A."/>
            <person name="Carone J.V."/>
            <person name="Caskin T.P."/>
            <person name="Diamond M."/>
            <person name="Durham M.E."/>
            <person name="Foxe J.M."/>
            <person name="Go M."/>
            <person name="Henderson B.A."/>
            <person name="Jones I.B."/>
            <person name="McGettigan J.A."/>
            <person name="Micheletti S.J."/>
            <person name="Nasrallah M.E."/>
            <person name="Ortiz D."/>
            <person name="Piller C.R."/>
            <person name="Privatt S.R."/>
            <person name="Schneider S.L."/>
            <person name="Sharp S."/>
            <person name="Smith T.C."/>
            <person name="Stanton J.D."/>
            <person name="Ullery H.E."/>
            <person name="Wilson R.J."/>
            <person name="Serrano M.G."/>
            <person name="Buck G."/>
            <person name="Lee V."/>
            <person name="Wang Y."/>
            <person name="Carvalho R."/>
            <person name="Voegtly L."/>
            <person name="Shi R."/>
            <person name="Duckworth R."/>
            <person name="Johnson A."/>
            <person name="Loviza R."/>
            <person name="Walstead R."/>
            <person name="Shah Z."/>
            <person name="Kiflezghi M."/>
            <person name="Wade K."/>
            <person name="Ball S.L."/>
            <person name="Bradley K.W."/>
            <person name="Asai D.J."/>
            <person name="Bowman C.A."/>
            <person name="Russell D.A."/>
            <person name="Pope W.H."/>
            <person name="Jacobs-Sera D."/>
            <person name="Hendrix R.W."/>
            <person name="Hatfull G.F."/>
        </authorList>
    </citation>
    <scope>NUCLEOTIDE SEQUENCE [LARGE SCALE GENOMIC DNA]</scope>
    <source>
        <strain evidence="12 13">DSM 27648</strain>
    </source>
</reference>
<evidence type="ECO:0000256" key="6">
    <source>
        <dbReference type="ARBA" id="ARBA00022813"/>
    </source>
</evidence>
<dbReference type="InterPro" id="IPR029055">
    <property type="entry name" value="Ntn_hydrolases_N"/>
</dbReference>
<evidence type="ECO:0000256" key="1">
    <source>
        <dbReference type="ARBA" id="ARBA00000306"/>
    </source>
</evidence>
<dbReference type="SUPFAM" id="SSF56235">
    <property type="entry name" value="N-terminal nucleophile aminohydrolases (Ntn hydrolases)"/>
    <property type="match status" value="1"/>
</dbReference>
<keyword evidence="4" id="KW-0645">Protease</keyword>
<dbReference type="CDD" id="cd04702">
    <property type="entry name" value="ASRGL1_like"/>
    <property type="match status" value="1"/>
</dbReference>
<dbReference type="GO" id="GO:0004067">
    <property type="term" value="F:asparaginase activity"/>
    <property type="evidence" value="ECO:0007669"/>
    <property type="project" value="UniProtKB-EC"/>
</dbReference>
<protein>
    <recommendedName>
        <fullName evidence="8">Isoaspartyl peptidase</fullName>
        <ecNumber evidence="2">3.4.19.5</ecNumber>
        <ecNumber evidence="3">3.5.1.1</ecNumber>
    </recommendedName>
</protein>
<dbReference type="GO" id="GO:0006508">
    <property type="term" value="P:proteolysis"/>
    <property type="evidence" value="ECO:0007669"/>
    <property type="project" value="UniProtKB-KW"/>
</dbReference>
<evidence type="ECO:0000256" key="9">
    <source>
        <dbReference type="PIRSR" id="PIRSR600246-1"/>
    </source>
</evidence>
<dbReference type="EC" id="3.5.1.1" evidence="3"/>
<accession>A0A0K1Q9C8</accession>
<sequence length="311" mass="31569">MREGRPGEDALTGSFGSGPARWSIVVHGGAGDVAAERIPLHVQGCERAVTEGARVLASGGSALDAVQRAVEVLEDDPIFNAGTGACLNTDGHIELDASIMEGTDLRAGAVCALPPFKNPIAIARQLMDRSAHVLLAAEGAARFAIEHGFARADEATMITESARKRLEAAKNKHAVEGWAGGTVGAVARDAQGRVASATSTGGMVNKLAGRVGDSPILGAGTYADDGAGACSTTGLGEAMMRICLAKTAVEWMRARLSPEMAARAALALMHARTSGTGGAILVSADGSLGLARTTPMMTWAAVVDGALVSGS</sequence>
<dbReference type="Gene3D" id="3.60.20.30">
    <property type="entry name" value="(Glycosyl)asparaginase"/>
    <property type="match status" value="1"/>
</dbReference>
<dbReference type="KEGG" id="llu:AKJ09_09002"/>
<evidence type="ECO:0000256" key="10">
    <source>
        <dbReference type="PIRSR" id="PIRSR600246-2"/>
    </source>
</evidence>
<evidence type="ECO:0000256" key="2">
    <source>
        <dbReference type="ARBA" id="ARBA00012879"/>
    </source>
</evidence>
<evidence type="ECO:0000256" key="11">
    <source>
        <dbReference type="PIRSR" id="PIRSR600246-3"/>
    </source>
</evidence>
<dbReference type="EMBL" id="CP012333">
    <property type="protein sequence ID" value="AKV02339.1"/>
    <property type="molecule type" value="Genomic_DNA"/>
</dbReference>
<keyword evidence="13" id="KW-1185">Reference proteome</keyword>
<comment type="catalytic activity">
    <reaction evidence="7">
        <text>L-asparagine + H2O = L-aspartate + NH4(+)</text>
        <dbReference type="Rhea" id="RHEA:21016"/>
        <dbReference type="ChEBI" id="CHEBI:15377"/>
        <dbReference type="ChEBI" id="CHEBI:28938"/>
        <dbReference type="ChEBI" id="CHEBI:29991"/>
        <dbReference type="ChEBI" id="CHEBI:58048"/>
        <dbReference type="EC" id="3.5.1.1"/>
    </reaction>
</comment>
<dbReference type="Proteomes" id="UP000064967">
    <property type="component" value="Chromosome"/>
</dbReference>
<feature type="active site" description="Nucleophile" evidence="9">
    <location>
        <position position="182"/>
    </location>
</feature>
<dbReference type="PANTHER" id="PTHR10188">
    <property type="entry name" value="L-ASPARAGINASE"/>
    <property type="match status" value="1"/>
</dbReference>
<name>A0A0K1Q9C8_9BACT</name>
<feature type="binding site" evidence="10">
    <location>
        <begin position="233"/>
        <end position="236"/>
    </location>
    <ligand>
        <name>substrate</name>
    </ligand>
</feature>
<dbReference type="RefSeq" id="WP_146653272.1">
    <property type="nucleotide sequence ID" value="NZ_CP012333.1"/>
</dbReference>
<evidence type="ECO:0000256" key="8">
    <source>
        <dbReference type="ARBA" id="ARBA00069124"/>
    </source>
</evidence>
<evidence type="ECO:0000313" key="12">
    <source>
        <dbReference type="EMBL" id="AKV02339.1"/>
    </source>
</evidence>
<evidence type="ECO:0000313" key="13">
    <source>
        <dbReference type="Proteomes" id="UP000064967"/>
    </source>
</evidence>
<feature type="binding site" evidence="10">
    <location>
        <begin position="210"/>
        <end position="213"/>
    </location>
    <ligand>
        <name>substrate</name>
    </ligand>
</feature>
<evidence type="ECO:0000256" key="7">
    <source>
        <dbReference type="ARBA" id="ARBA00049366"/>
    </source>
</evidence>
<dbReference type="FunFam" id="3.60.20.30:FF:000001">
    <property type="entry name" value="Isoaspartyl peptidase/L-asparaginase"/>
    <property type="match status" value="1"/>
</dbReference>
<feature type="site" description="Cleavage; by autolysis" evidence="11">
    <location>
        <begin position="181"/>
        <end position="182"/>
    </location>
</feature>
<keyword evidence="6" id="KW-0068">Autocatalytic cleavage</keyword>
<dbReference type="PATRIC" id="fig|1391654.3.peg.9126"/>
<gene>
    <name evidence="12" type="ORF">AKJ09_09002</name>
</gene>
<dbReference type="PANTHER" id="PTHR10188:SF6">
    <property type="entry name" value="N(4)-(BETA-N-ACETYLGLUCOSAMINYL)-L-ASPARAGINASE"/>
    <property type="match status" value="1"/>
</dbReference>
<proteinExistence type="predicted"/>
<comment type="catalytic activity">
    <reaction evidence="1">
        <text>Cleavage of a beta-linked Asp residue from the N-terminus of a polypeptide.</text>
        <dbReference type="EC" id="3.4.19.5"/>
    </reaction>
</comment>
<dbReference type="GO" id="GO:0008798">
    <property type="term" value="F:beta-aspartyl-peptidase activity"/>
    <property type="evidence" value="ECO:0007669"/>
    <property type="project" value="UniProtKB-EC"/>
</dbReference>
<dbReference type="STRING" id="1391654.AKJ09_09002"/>
<dbReference type="EC" id="3.4.19.5" evidence="2"/>
<dbReference type="OrthoDB" id="9780217at2"/>
<organism evidence="12 13">
    <name type="scientific">Labilithrix luteola</name>
    <dbReference type="NCBI Taxonomy" id="1391654"/>
    <lineage>
        <taxon>Bacteria</taxon>
        <taxon>Pseudomonadati</taxon>
        <taxon>Myxococcota</taxon>
        <taxon>Polyangia</taxon>
        <taxon>Polyangiales</taxon>
        <taxon>Labilitrichaceae</taxon>
        <taxon>Labilithrix</taxon>
    </lineage>
</organism>
<dbReference type="AlphaFoldDB" id="A0A0K1Q9C8"/>
<evidence type="ECO:0000256" key="5">
    <source>
        <dbReference type="ARBA" id="ARBA00022801"/>
    </source>
</evidence>
<dbReference type="GO" id="GO:0005737">
    <property type="term" value="C:cytoplasm"/>
    <property type="evidence" value="ECO:0007669"/>
    <property type="project" value="TreeGrafter"/>
</dbReference>
<evidence type="ECO:0000256" key="3">
    <source>
        <dbReference type="ARBA" id="ARBA00012920"/>
    </source>
</evidence>
<keyword evidence="5" id="KW-0378">Hydrolase</keyword>